<evidence type="ECO:0000313" key="2">
    <source>
        <dbReference type="Proteomes" id="UP000179001"/>
    </source>
</evidence>
<dbReference type="EMBL" id="MFGJ01000007">
    <property type="protein sequence ID" value="OGF31812.1"/>
    <property type="molecule type" value="Genomic_DNA"/>
</dbReference>
<comment type="caution">
    <text evidence="1">The sequence shown here is derived from an EMBL/GenBank/DDBJ whole genome shotgun (WGS) entry which is preliminary data.</text>
</comment>
<dbReference type="AlphaFoldDB" id="A0A1F5SYU0"/>
<gene>
    <name evidence="1" type="ORF">A2478_05000</name>
</gene>
<evidence type="ECO:0000313" key="1">
    <source>
        <dbReference type="EMBL" id="OGF31812.1"/>
    </source>
</evidence>
<dbReference type="Proteomes" id="UP000179001">
    <property type="component" value="Unassembled WGS sequence"/>
</dbReference>
<name>A0A1F5SYU0_9BACT</name>
<reference evidence="1 2" key="1">
    <citation type="journal article" date="2016" name="Nat. Commun.">
        <title>Thousands of microbial genomes shed light on interconnected biogeochemical processes in an aquifer system.</title>
        <authorList>
            <person name="Anantharaman K."/>
            <person name="Brown C.T."/>
            <person name="Hug L.A."/>
            <person name="Sharon I."/>
            <person name="Castelle C.J."/>
            <person name="Probst A.J."/>
            <person name="Thomas B.C."/>
            <person name="Singh A."/>
            <person name="Wilkins M.J."/>
            <person name="Karaoz U."/>
            <person name="Brodie E.L."/>
            <person name="Williams K.H."/>
            <person name="Hubbard S.S."/>
            <person name="Banfield J.F."/>
        </authorList>
    </citation>
    <scope>NUCLEOTIDE SEQUENCE [LARGE SCALE GENOMIC DNA]</scope>
</reference>
<sequence>MKQAFLLTRIPGTIYLVFSPVKSKKVNIPSQETDIDLVVEIFRVGEDDNFQIVDIEERAVNDHRRCNWNFVKGLKITDDEWARIEDCWRAKIELSTKFMSANLVVDFESQKQAE</sequence>
<accession>A0A1F5SYU0</accession>
<proteinExistence type="predicted"/>
<organism evidence="1 2">
    <name type="scientific">Candidatus Falkowbacteria bacterium RIFOXYC2_FULL_36_12</name>
    <dbReference type="NCBI Taxonomy" id="1798002"/>
    <lineage>
        <taxon>Bacteria</taxon>
        <taxon>Candidatus Falkowiibacteriota</taxon>
    </lineage>
</organism>
<protein>
    <submittedName>
        <fullName evidence="1">Uncharacterized protein</fullName>
    </submittedName>
</protein>